<proteinExistence type="predicted"/>
<evidence type="ECO:0000259" key="1">
    <source>
        <dbReference type="Pfam" id="PF03559"/>
    </source>
</evidence>
<name>A0A563EU00_9PSEU</name>
<sequence>MGDARPRRRTGRRARSLVRHAGSLDVSARTLGSPNGYGHYDTARLTEFHTALDAARDSMYTRAERIPLDQLAQWSADPDSGNIRHASGKFYTIQGVDVSVAGPAGTRQWHQPIINQPEIGILGILVKQFDGVPHYLMQLKAEPGNINGIQVSPTVQATRSNYTRVHGGNPVPYLDYFRERDRHRVIADVRQSEQGSWFLLKRNRNVIIEVAGDVPVLDGFHWLTIQQIHELLQVDDLVNMDARSVLSCLPFLDLMPATMALDRDERVLSLIRSWSGDRRSVHDTADLLSWITDVRTVTDIEVHDAPLNRLPQWRYGADVISHETDRFFDVIGVRVEAGGREVGRWDQPMVAARHVGLAAFVVARFDGVLHVLVGMRVEPGFADVAEIAPTVQCTPANLDHGDIARPPFLDVVLDAPEDRVLYDTMLSEEGGRFFQTRNRYVIVEVDEQLEHPGFRWMTLHQLTELVRHSHYVAMQARTLLACTATLATTRDGAAR</sequence>
<dbReference type="InterPro" id="IPR038153">
    <property type="entry name" value="EvaA-like_sf"/>
</dbReference>
<feature type="domain" description="dTDP-4-dehydro-6-deoxy-alpha-D-glucopyranose 2,3-dehydratase" evidence="1">
    <location>
        <begin position="46"/>
        <end position="249"/>
    </location>
</feature>
<evidence type="ECO:0000313" key="2">
    <source>
        <dbReference type="EMBL" id="TWP50604.1"/>
    </source>
</evidence>
<dbReference type="InterPro" id="IPR005212">
    <property type="entry name" value="EvaA-like"/>
</dbReference>
<gene>
    <name evidence="2" type="ORF">FKR81_20360</name>
</gene>
<keyword evidence="3" id="KW-1185">Reference proteome</keyword>
<accession>A0A563EU00</accession>
<organism evidence="2 3">
    <name type="scientific">Lentzea tibetensis</name>
    <dbReference type="NCBI Taxonomy" id="2591470"/>
    <lineage>
        <taxon>Bacteria</taxon>
        <taxon>Bacillati</taxon>
        <taxon>Actinomycetota</taxon>
        <taxon>Actinomycetes</taxon>
        <taxon>Pseudonocardiales</taxon>
        <taxon>Pseudonocardiaceae</taxon>
        <taxon>Lentzea</taxon>
    </lineage>
</organism>
<dbReference type="Gene3D" id="3.90.79.40">
    <property type="entry name" value="EvaA sugar 2,3-dehydratase subunit"/>
    <property type="match status" value="2"/>
</dbReference>
<dbReference type="Pfam" id="PF03559">
    <property type="entry name" value="Hexose_dehydrat"/>
    <property type="match status" value="2"/>
</dbReference>
<feature type="domain" description="dTDP-4-dehydro-6-deoxy-alpha-D-glucopyranose 2,3-dehydratase" evidence="1">
    <location>
        <begin position="285"/>
        <end position="482"/>
    </location>
</feature>
<reference evidence="2 3" key="1">
    <citation type="submission" date="2019-07" db="EMBL/GenBank/DDBJ databases">
        <title>Lentzea xizangensis sp. nov., isolated from Qinghai-Tibetan Plateau Soils.</title>
        <authorList>
            <person name="Huang J."/>
        </authorList>
    </citation>
    <scope>NUCLEOTIDE SEQUENCE [LARGE SCALE GENOMIC DNA]</scope>
    <source>
        <strain evidence="2 3">FXJ1.1311</strain>
    </source>
</reference>
<dbReference type="EMBL" id="VOBR01000012">
    <property type="protein sequence ID" value="TWP50604.1"/>
    <property type="molecule type" value="Genomic_DNA"/>
</dbReference>
<protein>
    <submittedName>
        <fullName evidence="2">NDP-hexose 2,3-dehydratase</fullName>
    </submittedName>
</protein>
<dbReference type="GO" id="GO:0016829">
    <property type="term" value="F:lyase activity"/>
    <property type="evidence" value="ECO:0007669"/>
    <property type="project" value="InterPro"/>
</dbReference>
<dbReference type="OrthoDB" id="9814961at2"/>
<evidence type="ECO:0000313" key="3">
    <source>
        <dbReference type="Proteomes" id="UP000316639"/>
    </source>
</evidence>
<dbReference type="Proteomes" id="UP000316639">
    <property type="component" value="Unassembled WGS sequence"/>
</dbReference>
<dbReference type="AlphaFoldDB" id="A0A563EU00"/>
<comment type="caution">
    <text evidence="2">The sequence shown here is derived from an EMBL/GenBank/DDBJ whole genome shotgun (WGS) entry which is preliminary data.</text>
</comment>